<evidence type="ECO:0000313" key="4">
    <source>
        <dbReference type="Proteomes" id="UP000005139"/>
    </source>
</evidence>
<dbReference type="Proteomes" id="UP000005139">
    <property type="component" value="Unassembled WGS sequence"/>
</dbReference>
<dbReference type="InterPro" id="IPR006442">
    <property type="entry name" value="Antitoxin_Phd/YefM"/>
</dbReference>
<protein>
    <recommendedName>
        <fullName evidence="2">Antitoxin</fullName>
    </recommendedName>
</protein>
<evidence type="ECO:0000256" key="2">
    <source>
        <dbReference type="RuleBase" id="RU362080"/>
    </source>
</evidence>
<dbReference type="RefSeq" id="WP_007290200.1">
    <property type="nucleotide sequence ID" value="NZ_AAWL01000021.1"/>
</dbReference>
<organism evidence="3 4">
    <name type="scientific">Thermosinus carboxydivorans Nor1</name>
    <dbReference type="NCBI Taxonomy" id="401526"/>
    <lineage>
        <taxon>Bacteria</taxon>
        <taxon>Bacillati</taxon>
        <taxon>Bacillota</taxon>
        <taxon>Negativicutes</taxon>
        <taxon>Selenomonadales</taxon>
        <taxon>Sporomusaceae</taxon>
        <taxon>Thermosinus</taxon>
    </lineage>
</organism>
<comment type="similarity">
    <text evidence="1 2">Belongs to the phD/YefM antitoxin family.</text>
</comment>
<comment type="caution">
    <text evidence="3">The sequence shown here is derived from an EMBL/GenBank/DDBJ whole genome shotgun (WGS) entry which is preliminary data.</text>
</comment>
<gene>
    <name evidence="3" type="ORF">TcarDRAFT_0776</name>
</gene>
<accession>A1HT50</accession>
<dbReference type="Pfam" id="PF02604">
    <property type="entry name" value="PhdYeFM_antitox"/>
    <property type="match status" value="1"/>
</dbReference>
<keyword evidence="4" id="KW-1185">Reference proteome</keyword>
<sequence length="100" mass="11613">MVSVTEKPAFCLDQIVSSTEAAKRFGQLRQKAKLFPMVIVDKNKLDTVVMSYDQYEKMYKRLAELEAQEEARLLGERMADIERDPDANSISWRTIKRTQL</sequence>
<name>A1HT50_9FIRM</name>
<dbReference type="SUPFAM" id="SSF143120">
    <property type="entry name" value="YefM-like"/>
    <property type="match status" value="1"/>
</dbReference>
<reference evidence="3 4" key="2">
    <citation type="submission" date="2007-01" db="EMBL/GenBank/DDBJ databases">
        <title>Sequencing of the draft genome and assembly of Thermosinus carboxydivorans Nor1.</title>
        <authorList>
            <consortium name="US DOE Joint Genome Institute (JGI-PGF)"/>
            <person name="Copeland A."/>
            <person name="Lucas S."/>
            <person name="Lapidus A."/>
            <person name="Barry K."/>
            <person name="Glavina del Rio T."/>
            <person name="Dalin E."/>
            <person name="Tice H."/>
            <person name="Bruce D."/>
            <person name="Pitluck S."/>
            <person name="Richardson P."/>
        </authorList>
    </citation>
    <scope>NUCLEOTIDE SEQUENCE [LARGE SCALE GENOMIC DNA]</scope>
    <source>
        <strain evidence="3 4">Nor1</strain>
    </source>
</reference>
<dbReference type="AlphaFoldDB" id="A1HT50"/>
<proteinExistence type="inferred from homology"/>
<comment type="function">
    <text evidence="2">Antitoxin component of a type II toxin-antitoxin (TA) system.</text>
</comment>
<dbReference type="OrthoDB" id="2884732at2"/>
<reference evidence="3 4" key="1">
    <citation type="submission" date="2007-01" db="EMBL/GenBank/DDBJ databases">
        <title>Annotation of the draft genome assembly of Thermosinus carboxydivorans Nor1.</title>
        <authorList>
            <consortium name="US DOE Joint Genome Institute (JGI-ORNL)"/>
            <person name="Larimer F."/>
            <person name="Land M."/>
            <person name="Hauser L."/>
        </authorList>
    </citation>
    <scope>NUCLEOTIDE SEQUENCE [LARGE SCALE GENOMIC DNA]</scope>
    <source>
        <strain evidence="3 4">Nor1</strain>
    </source>
</reference>
<evidence type="ECO:0000256" key="1">
    <source>
        <dbReference type="ARBA" id="ARBA00009981"/>
    </source>
</evidence>
<dbReference type="EMBL" id="AAWL01000021">
    <property type="protein sequence ID" value="EAX46812.1"/>
    <property type="molecule type" value="Genomic_DNA"/>
</dbReference>
<evidence type="ECO:0000313" key="3">
    <source>
        <dbReference type="EMBL" id="EAX46812.1"/>
    </source>
</evidence>
<dbReference type="InterPro" id="IPR036165">
    <property type="entry name" value="YefM-like_sf"/>
</dbReference>